<dbReference type="Pfam" id="PF04204">
    <property type="entry name" value="HTS"/>
    <property type="match status" value="1"/>
</dbReference>
<evidence type="ECO:0000256" key="3">
    <source>
        <dbReference type="ARBA" id="ARBA00022605"/>
    </source>
</evidence>
<dbReference type="EC" id="2.3.1.31" evidence="8"/>
<evidence type="ECO:0000256" key="2">
    <source>
        <dbReference type="ARBA" id="ARBA00022490"/>
    </source>
</evidence>
<feature type="binding site" evidence="8">
    <location>
        <position position="163"/>
    </location>
    <ligand>
        <name>substrate</name>
    </ligand>
</feature>
<dbReference type="PIRSF" id="PIRSF000450">
    <property type="entry name" value="H_ser_succinyltr"/>
    <property type="match status" value="1"/>
</dbReference>
<feature type="binding site" evidence="8">
    <location>
        <position position="249"/>
    </location>
    <ligand>
        <name>substrate</name>
    </ligand>
</feature>
<feature type="active site" description="Acyl-thioester intermediate" evidence="8 9">
    <location>
        <position position="142"/>
    </location>
</feature>
<dbReference type="RefSeq" id="WP_091610883.1">
    <property type="nucleotide sequence ID" value="NZ_FNNC01000001.1"/>
</dbReference>
<comment type="pathway">
    <text evidence="8">Amino-acid biosynthesis; L-methionine biosynthesis via de novo pathway; O-acetyl-L-homoserine from L-homoserine: step 1/1.</text>
</comment>
<comment type="function">
    <text evidence="8">Transfers an acetyl group from acetyl-CoA to L-homoserine, forming acetyl-L-homoserine.</text>
</comment>
<evidence type="ECO:0000256" key="1">
    <source>
        <dbReference type="ARBA" id="ARBA00004496"/>
    </source>
</evidence>
<evidence type="ECO:0000256" key="8">
    <source>
        <dbReference type="HAMAP-Rule" id="MF_00295"/>
    </source>
</evidence>
<evidence type="ECO:0000256" key="9">
    <source>
        <dbReference type="PIRSR" id="PIRSR000450-1"/>
    </source>
</evidence>
<keyword evidence="3 8" id="KW-0028">Amino-acid biosynthesis</keyword>
<organism evidence="10 11">
    <name type="scientific">Marinococcus luteus</name>
    <dbReference type="NCBI Taxonomy" id="1122204"/>
    <lineage>
        <taxon>Bacteria</taxon>
        <taxon>Bacillati</taxon>
        <taxon>Bacillota</taxon>
        <taxon>Bacilli</taxon>
        <taxon>Bacillales</taxon>
        <taxon>Bacillaceae</taxon>
        <taxon>Marinococcus</taxon>
    </lineage>
</organism>
<evidence type="ECO:0000313" key="11">
    <source>
        <dbReference type="Proteomes" id="UP000199488"/>
    </source>
</evidence>
<dbReference type="AlphaFoldDB" id="A0A1H2R3X1"/>
<gene>
    <name evidence="8" type="primary">metAA</name>
    <name evidence="10" type="ORF">SAMN05421781_0574</name>
</gene>
<dbReference type="GO" id="GO:0019281">
    <property type="term" value="P:L-methionine biosynthetic process from homoserine via O-succinyl-L-homoserine and cystathionine"/>
    <property type="evidence" value="ECO:0007669"/>
    <property type="project" value="InterPro"/>
</dbReference>
<feature type="active site" description="Proton acceptor" evidence="8">
    <location>
        <position position="235"/>
    </location>
</feature>
<reference evidence="10 11" key="1">
    <citation type="submission" date="2016-10" db="EMBL/GenBank/DDBJ databases">
        <authorList>
            <person name="de Groot N.N."/>
        </authorList>
    </citation>
    <scope>NUCLEOTIDE SEQUENCE [LARGE SCALE GENOMIC DNA]</scope>
    <source>
        <strain evidence="10 11">DSM 23126</strain>
    </source>
</reference>
<dbReference type="PANTHER" id="PTHR20919">
    <property type="entry name" value="HOMOSERINE O-SUCCINYLTRANSFERASE"/>
    <property type="match status" value="1"/>
</dbReference>
<sequence>MPIKVPDYLPAKDTLEKENIFIMNESRAYLQDIRPLKIVILNLMPLKERTETQILRMLSNTPLQVDVSFLHPDTHRSKNTPREHLSSFYKTIDEVRSRKFDGMIITGAPLEKIPFEEVDYWEELQSILEWSDQNVTNTLHICWGAQAGLYHHHGIDKHPLPKKQFGVYPHYINGRNEKLLSGFDDLFYVPHSRYTETRREDVEACPDLDILSESDEAGLYIVATKDRKRIYVTGHSEYDAETLRDEFERDMRRGLGTEVPENYFPDDNHLYSPLKMWRAHATLLFTNWLNYYVYQETPFDFA</sequence>
<dbReference type="EMBL" id="FNNC01000001">
    <property type="protein sequence ID" value="SDW13840.1"/>
    <property type="molecule type" value="Genomic_DNA"/>
</dbReference>
<dbReference type="NCBIfam" id="TIGR01001">
    <property type="entry name" value="metA"/>
    <property type="match status" value="1"/>
</dbReference>
<comment type="subcellular location">
    <subcellularLocation>
        <location evidence="1 8">Cytoplasm</location>
    </subcellularLocation>
</comment>
<name>A0A1H2R3X1_9BACI</name>
<dbReference type="HAMAP" id="MF_00295">
    <property type="entry name" value="MetA_acyltransf"/>
    <property type="match status" value="1"/>
</dbReference>
<evidence type="ECO:0000256" key="5">
    <source>
        <dbReference type="ARBA" id="ARBA00023167"/>
    </source>
</evidence>
<dbReference type="UniPathway" id="UPA00051">
    <property type="reaction ID" value="UER00074"/>
</dbReference>
<feature type="site" description="Important for acyl-CoA specificity" evidence="8">
    <location>
        <position position="111"/>
    </location>
</feature>
<dbReference type="GO" id="GO:0008899">
    <property type="term" value="F:homoserine O-succinyltransferase activity"/>
    <property type="evidence" value="ECO:0007669"/>
    <property type="project" value="UniProtKB-UniRule"/>
</dbReference>
<feature type="binding site" evidence="8">
    <location>
        <position position="192"/>
    </location>
    <ligand>
        <name>substrate</name>
    </ligand>
</feature>
<dbReference type="InterPro" id="IPR005697">
    <property type="entry name" value="HST_MetA"/>
</dbReference>
<evidence type="ECO:0000256" key="4">
    <source>
        <dbReference type="ARBA" id="ARBA00022679"/>
    </source>
</evidence>
<dbReference type="InterPro" id="IPR029062">
    <property type="entry name" value="Class_I_gatase-like"/>
</dbReference>
<dbReference type="GO" id="GO:0004414">
    <property type="term" value="F:homoserine O-acetyltransferase activity"/>
    <property type="evidence" value="ECO:0007669"/>
    <property type="project" value="UniProtKB-EC"/>
</dbReference>
<feature type="site" description="Important for substrate specificity" evidence="8">
    <location>
        <position position="192"/>
    </location>
</feature>
<keyword evidence="6 8" id="KW-0012">Acyltransferase</keyword>
<dbReference type="STRING" id="1122204.SAMN05421781_0574"/>
<dbReference type="Proteomes" id="UP000199488">
    <property type="component" value="Unassembled WGS sequence"/>
</dbReference>
<dbReference type="InterPro" id="IPR033752">
    <property type="entry name" value="MetA_family"/>
</dbReference>
<keyword evidence="4 8" id="KW-0808">Transferase</keyword>
<dbReference type="FunFam" id="3.40.50.880:FF:000004">
    <property type="entry name" value="Homoserine O-succinyltransferase"/>
    <property type="match status" value="1"/>
</dbReference>
<dbReference type="GO" id="GO:0005737">
    <property type="term" value="C:cytoplasm"/>
    <property type="evidence" value="ECO:0007669"/>
    <property type="project" value="UniProtKB-SubCell"/>
</dbReference>
<proteinExistence type="inferred from homology"/>
<dbReference type="Gene3D" id="3.40.50.880">
    <property type="match status" value="1"/>
</dbReference>
<evidence type="ECO:0000256" key="7">
    <source>
        <dbReference type="ARBA" id="ARBA00049043"/>
    </source>
</evidence>
<accession>A0A1H2R3X1</accession>
<evidence type="ECO:0000313" key="10">
    <source>
        <dbReference type="EMBL" id="SDW13840.1"/>
    </source>
</evidence>
<evidence type="ECO:0000256" key="6">
    <source>
        <dbReference type="ARBA" id="ARBA00023315"/>
    </source>
</evidence>
<feature type="active site" evidence="8">
    <location>
        <position position="237"/>
    </location>
</feature>
<comment type="similarity">
    <text evidence="8">Belongs to the MetA family.</text>
</comment>
<comment type="caution">
    <text evidence="8">Lacks conserved residue(s) required for the propagation of feature annotation.</text>
</comment>
<dbReference type="CDD" id="cd03131">
    <property type="entry name" value="GATase1_HTS"/>
    <property type="match status" value="1"/>
</dbReference>
<protein>
    <recommendedName>
        <fullName evidence="8">Homoserine O-acetyltransferase</fullName>
        <shortName evidence="8">HAT</shortName>
        <ecNumber evidence="8">2.3.1.31</ecNumber>
    </recommendedName>
    <alternativeName>
        <fullName evidence="8">Homoserine transacetylase</fullName>
        <shortName evidence="8">HTA</shortName>
    </alternativeName>
</protein>
<dbReference type="OrthoDB" id="9772423at2"/>
<dbReference type="SUPFAM" id="SSF52317">
    <property type="entry name" value="Class I glutamine amidotransferase-like"/>
    <property type="match status" value="1"/>
</dbReference>
<keyword evidence="11" id="KW-1185">Reference proteome</keyword>
<comment type="catalytic activity">
    <reaction evidence="7 8">
        <text>L-homoserine + acetyl-CoA = O-acetyl-L-homoserine + CoA</text>
        <dbReference type="Rhea" id="RHEA:13701"/>
        <dbReference type="ChEBI" id="CHEBI:57287"/>
        <dbReference type="ChEBI" id="CHEBI:57288"/>
        <dbReference type="ChEBI" id="CHEBI:57476"/>
        <dbReference type="ChEBI" id="CHEBI:57716"/>
        <dbReference type="EC" id="2.3.1.31"/>
    </reaction>
</comment>
<keyword evidence="2 8" id="KW-0963">Cytoplasm</keyword>
<dbReference type="PANTHER" id="PTHR20919:SF0">
    <property type="entry name" value="HOMOSERINE O-SUCCINYLTRANSFERASE"/>
    <property type="match status" value="1"/>
</dbReference>
<keyword evidence="5 8" id="KW-0486">Methionine biosynthesis</keyword>